<dbReference type="PROSITE" id="PS51173">
    <property type="entry name" value="CBM2"/>
    <property type="match status" value="1"/>
</dbReference>
<proteinExistence type="predicted"/>
<dbReference type="Gene3D" id="2.60.40.290">
    <property type="match status" value="1"/>
</dbReference>
<dbReference type="SMART" id="SM00637">
    <property type="entry name" value="CBD_II"/>
    <property type="match status" value="1"/>
</dbReference>
<organism evidence="4 5">
    <name type="scientific">Glycomyces niveus</name>
    <dbReference type="NCBI Taxonomy" id="2820287"/>
    <lineage>
        <taxon>Bacteria</taxon>
        <taxon>Bacillati</taxon>
        <taxon>Actinomycetota</taxon>
        <taxon>Actinomycetes</taxon>
        <taxon>Glycomycetales</taxon>
        <taxon>Glycomycetaceae</taxon>
        <taxon>Glycomyces</taxon>
    </lineage>
</organism>
<dbReference type="Proteomes" id="UP000681341">
    <property type="component" value="Unassembled WGS sequence"/>
</dbReference>
<dbReference type="InterPro" id="IPR001919">
    <property type="entry name" value="CBD2"/>
</dbReference>
<dbReference type="InterPro" id="IPR006311">
    <property type="entry name" value="TAT_signal"/>
</dbReference>
<sequence length="160" mass="16773">MSPTTVHRRRLRLGAIAASAAAVLTAGLLVAASAQAAQGCEVEYNVTGQWPGGFTADVKVINLGEPIDGWDLEWVWLEGQHVTQMWNAEYTTTGETVVAEDLGYNAEIATGASASFGFNGYWAGVNTNPTEFRLNGRVCDGSVGEPTTPPTSEPPTGSAA</sequence>
<dbReference type="PROSITE" id="PS51318">
    <property type="entry name" value="TAT"/>
    <property type="match status" value="1"/>
</dbReference>
<dbReference type="Pfam" id="PF00553">
    <property type="entry name" value="CBM_2"/>
    <property type="match status" value="1"/>
</dbReference>
<dbReference type="RefSeq" id="WP_208495148.1">
    <property type="nucleotide sequence ID" value="NZ_JAGFNP010000003.1"/>
</dbReference>
<feature type="signal peptide" evidence="2">
    <location>
        <begin position="1"/>
        <end position="36"/>
    </location>
</feature>
<keyword evidence="2" id="KW-0732">Signal</keyword>
<protein>
    <submittedName>
        <fullName evidence="4">Cellulose-binding domain-containing protein</fullName>
    </submittedName>
</protein>
<evidence type="ECO:0000256" key="1">
    <source>
        <dbReference type="SAM" id="MobiDB-lite"/>
    </source>
</evidence>
<feature type="domain" description="CBM2" evidence="3">
    <location>
        <begin position="33"/>
        <end position="142"/>
    </location>
</feature>
<evidence type="ECO:0000259" key="3">
    <source>
        <dbReference type="PROSITE" id="PS51173"/>
    </source>
</evidence>
<comment type="caution">
    <text evidence="4">The sequence shown here is derived from an EMBL/GenBank/DDBJ whole genome shotgun (WGS) entry which is preliminary data.</text>
</comment>
<evidence type="ECO:0000313" key="5">
    <source>
        <dbReference type="Proteomes" id="UP000681341"/>
    </source>
</evidence>
<reference evidence="4 5" key="1">
    <citation type="submission" date="2021-03" db="EMBL/GenBank/DDBJ databases">
        <title>Glycomyces sp. nov., a novel actinomycete isolated from soil.</title>
        <authorList>
            <person name="Yang X."/>
            <person name="Xu X."/>
        </authorList>
    </citation>
    <scope>NUCLEOTIDE SEQUENCE [LARGE SCALE GENOMIC DNA]</scope>
    <source>
        <strain evidence="4 5">NEAU-S30</strain>
    </source>
</reference>
<dbReference type="InterPro" id="IPR008965">
    <property type="entry name" value="CBM2/CBM3_carb-bd_dom_sf"/>
</dbReference>
<feature type="region of interest" description="Disordered" evidence="1">
    <location>
        <begin position="140"/>
        <end position="160"/>
    </location>
</feature>
<keyword evidence="5" id="KW-1185">Reference proteome</keyword>
<dbReference type="InterPro" id="IPR012291">
    <property type="entry name" value="CBM2_carb-bd_dom_sf"/>
</dbReference>
<dbReference type="SUPFAM" id="SSF49384">
    <property type="entry name" value="Carbohydrate-binding domain"/>
    <property type="match status" value="1"/>
</dbReference>
<gene>
    <name evidence="4" type="ORF">J5V16_05770</name>
</gene>
<evidence type="ECO:0000256" key="2">
    <source>
        <dbReference type="SAM" id="SignalP"/>
    </source>
</evidence>
<feature type="chain" id="PRO_5045959167" evidence="2">
    <location>
        <begin position="37"/>
        <end position="160"/>
    </location>
</feature>
<dbReference type="EMBL" id="JAGFNP010000003">
    <property type="protein sequence ID" value="MBO3732326.1"/>
    <property type="molecule type" value="Genomic_DNA"/>
</dbReference>
<name>A0ABS3U1H7_9ACTN</name>
<evidence type="ECO:0000313" key="4">
    <source>
        <dbReference type="EMBL" id="MBO3732326.1"/>
    </source>
</evidence>
<accession>A0ABS3U1H7</accession>